<dbReference type="EMBL" id="JBEQNB010000003">
    <property type="protein sequence ID" value="MES0833464.1"/>
    <property type="molecule type" value="Genomic_DNA"/>
</dbReference>
<evidence type="ECO:0008006" key="3">
    <source>
        <dbReference type="Google" id="ProtNLM"/>
    </source>
</evidence>
<keyword evidence="2" id="KW-1185">Reference proteome</keyword>
<dbReference type="Proteomes" id="UP001432401">
    <property type="component" value="Unassembled WGS sequence"/>
</dbReference>
<accession>A0ABV1ZR96</accession>
<evidence type="ECO:0000313" key="2">
    <source>
        <dbReference type="Proteomes" id="UP001432401"/>
    </source>
</evidence>
<proteinExistence type="predicted"/>
<sequence>MRWVTYLSPSGGGERVGVLEDGDVLGSPDPGGLADLLAAGGDALAAAGGRAAAAPVEIIVEPEARMCAPVTPTALVPALVGGEVWEIHPELVQGSDDAVPPAARTALVGVAAVAGGDGPASAYTPACLWLDEGGAAVQLSLGPVLTTADEVPGAPLELSASVDDREVGRGIADPADAWLVSGPSGAGRMRVLLPVSTPRLDEDDELFVDAGVLGTFEVRVGSQV</sequence>
<protein>
    <recommendedName>
        <fullName evidence="3">2-keto-4-pentenoate hydratase</fullName>
    </recommendedName>
</protein>
<gene>
    <name evidence="1" type="ORF">ABUK86_06750</name>
</gene>
<comment type="caution">
    <text evidence="1">The sequence shown here is derived from an EMBL/GenBank/DDBJ whole genome shotgun (WGS) entry which is preliminary data.</text>
</comment>
<organism evidence="1 2">
    <name type="scientific">Nocardiopsis tropica</name>
    <dbReference type="NCBI Taxonomy" id="109330"/>
    <lineage>
        <taxon>Bacteria</taxon>
        <taxon>Bacillati</taxon>
        <taxon>Actinomycetota</taxon>
        <taxon>Actinomycetes</taxon>
        <taxon>Streptosporangiales</taxon>
        <taxon>Nocardiopsidaceae</taxon>
        <taxon>Nocardiopsis</taxon>
    </lineage>
</organism>
<name>A0ABV1ZR96_9ACTN</name>
<dbReference type="RefSeq" id="WP_267945896.1">
    <property type="nucleotide sequence ID" value="NZ_JBEQNA010000002.1"/>
</dbReference>
<reference evidence="1 2" key="1">
    <citation type="submission" date="2024-06" db="EMBL/GenBank/DDBJ databases">
        <authorList>
            <person name="Bataeva Y.V."/>
            <person name="Grigorian L.N."/>
            <person name="Solomentsev V.I."/>
        </authorList>
    </citation>
    <scope>NUCLEOTIDE SEQUENCE [LARGE SCALE GENOMIC DNA]</scope>
    <source>
        <strain evidence="2">SCPM-O-B-12605 (RCAM04882)</strain>
    </source>
</reference>
<evidence type="ECO:0000313" key="1">
    <source>
        <dbReference type="EMBL" id="MES0833464.1"/>
    </source>
</evidence>